<evidence type="ECO:0000313" key="3">
    <source>
        <dbReference type="Proteomes" id="UP001632038"/>
    </source>
</evidence>
<feature type="signal peptide" evidence="1">
    <location>
        <begin position="1"/>
        <end position="17"/>
    </location>
</feature>
<reference evidence="3" key="1">
    <citation type="journal article" date="2024" name="IScience">
        <title>Strigolactones Initiate the Formation of Haustorium-like Structures in Castilleja.</title>
        <authorList>
            <person name="Buerger M."/>
            <person name="Peterson D."/>
            <person name="Chory J."/>
        </authorList>
    </citation>
    <scope>NUCLEOTIDE SEQUENCE [LARGE SCALE GENOMIC DNA]</scope>
</reference>
<evidence type="ECO:0000313" key="2">
    <source>
        <dbReference type="EMBL" id="KAL3613116.1"/>
    </source>
</evidence>
<accession>A0ABD3B6X1</accession>
<sequence>MMMVTFFFFCFLLHGKSKQPSSSTSSSDESQVPDSQPIVCTEIVNCTQEGKMNIYEKTYQFRNFTQNEKDALEQVIKEFVIPLVKSHTKKYDYPPMWHRACKLYNQKAKHLGFENDHRAFVEVIAIAKEITWCTCPYDLKGSCTCVIPQIPEMWPTISTSGSSRKRSYESISADSPPLDVRVADALRNLEALQIITDKLNANASILFSNMIKNALTIPVISFLNEENGRKQVEKITKYLDLYPEMCQLKMI</sequence>
<dbReference type="AlphaFoldDB" id="A0ABD3B6X1"/>
<protein>
    <submittedName>
        <fullName evidence="2">Uncharacterized protein</fullName>
    </submittedName>
</protein>
<gene>
    <name evidence="2" type="ORF">CASFOL_043041</name>
</gene>
<evidence type="ECO:0000256" key="1">
    <source>
        <dbReference type="SAM" id="SignalP"/>
    </source>
</evidence>
<organism evidence="2 3">
    <name type="scientific">Castilleja foliolosa</name>
    <dbReference type="NCBI Taxonomy" id="1961234"/>
    <lineage>
        <taxon>Eukaryota</taxon>
        <taxon>Viridiplantae</taxon>
        <taxon>Streptophyta</taxon>
        <taxon>Embryophyta</taxon>
        <taxon>Tracheophyta</taxon>
        <taxon>Spermatophyta</taxon>
        <taxon>Magnoliopsida</taxon>
        <taxon>eudicotyledons</taxon>
        <taxon>Gunneridae</taxon>
        <taxon>Pentapetalae</taxon>
        <taxon>asterids</taxon>
        <taxon>lamiids</taxon>
        <taxon>Lamiales</taxon>
        <taxon>Orobanchaceae</taxon>
        <taxon>Pedicularideae</taxon>
        <taxon>Castillejinae</taxon>
        <taxon>Castilleja</taxon>
    </lineage>
</organism>
<keyword evidence="1" id="KW-0732">Signal</keyword>
<name>A0ABD3B6X1_9LAMI</name>
<feature type="chain" id="PRO_5044817603" evidence="1">
    <location>
        <begin position="18"/>
        <end position="251"/>
    </location>
</feature>
<keyword evidence="3" id="KW-1185">Reference proteome</keyword>
<proteinExistence type="predicted"/>
<dbReference type="EMBL" id="JAVIJP010000307">
    <property type="protein sequence ID" value="KAL3613116.1"/>
    <property type="molecule type" value="Genomic_DNA"/>
</dbReference>
<comment type="caution">
    <text evidence="2">The sequence shown here is derived from an EMBL/GenBank/DDBJ whole genome shotgun (WGS) entry which is preliminary data.</text>
</comment>
<dbReference type="Proteomes" id="UP001632038">
    <property type="component" value="Unassembled WGS sequence"/>
</dbReference>